<keyword evidence="4 8" id="KW-1133">Transmembrane helix</keyword>
<feature type="transmembrane region" description="Helical" evidence="8">
    <location>
        <begin position="20"/>
        <end position="41"/>
    </location>
</feature>
<sequence>MWQTLMTRHDQFVTALWQHIQLTVAALVIAALIAIPLAIWAENHRRYAEWLLQLTGLFQTLPSLAVLGLLIPVVGIGAPAALIALVIYALLPIFQNTYLGLTAVDQDVRDGGRALGLSRRQVLRRIQLPLAQPSIMAGLRTAIVLIIGTATLAALIGAGGLGDFILLGINRNNTDLILIGAFASAALALVGSFGVRWLAKLQQTWRRVVLVGLSVLFIGGSVAPLLPQKQAPQTITIAGKLGSEPEILIHMYAALIKQAQPETRVILKPNFGVTTFLYEALTSKKIDLYPEFTGTITATLAKQPVTLPVGADAKTTYLAAKKVAQAQQLTITQPMQFNDTYGIAVPQNLAKQYHLTTIGDLQHLPHAKAGMTAEFLDRPDGMPAIEQTYGLNLPKVSLDPALRYQAVREQQVSVVDAYTTDSQLKQYHLKVLADDRHVFPVYQGVGLMRSDFAKTHPEIVRAVNQLAGHITNEEMQTMNYAVNVNHQSAEQVAINYLKAHKLLK</sequence>
<dbReference type="GO" id="GO:0022857">
    <property type="term" value="F:transmembrane transporter activity"/>
    <property type="evidence" value="ECO:0007669"/>
    <property type="project" value="InterPro"/>
</dbReference>
<dbReference type="InterPro" id="IPR007210">
    <property type="entry name" value="ABC_Gly_betaine_transp_sub-bd"/>
</dbReference>
<evidence type="ECO:0000313" key="10">
    <source>
        <dbReference type="EMBL" id="MWN20747.1"/>
    </source>
</evidence>
<evidence type="ECO:0000256" key="3">
    <source>
        <dbReference type="ARBA" id="ARBA00022692"/>
    </source>
</evidence>
<dbReference type="InterPro" id="IPR000515">
    <property type="entry name" value="MetI-like"/>
</dbReference>
<name>A0A6L7A5B3_LEULA</name>
<evidence type="ECO:0000256" key="1">
    <source>
        <dbReference type="ARBA" id="ARBA00004141"/>
    </source>
</evidence>
<evidence type="ECO:0000256" key="5">
    <source>
        <dbReference type="ARBA" id="ARBA00023136"/>
    </source>
</evidence>
<dbReference type="Proteomes" id="UP000478636">
    <property type="component" value="Unassembled WGS sequence"/>
</dbReference>
<gene>
    <name evidence="10" type="ORF">GQS40_03550</name>
</gene>
<dbReference type="Gene3D" id="3.40.190.10">
    <property type="entry name" value="Periplasmic binding protein-like II"/>
    <property type="match status" value="1"/>
</dbReference>
<dbReference type="GO" id="GO:0043190">
    <property type="term" value="C:ATP-binding cassette (ABC) transporter complex"/>
    <property type="evidence" value="ECO:0007669"/>
    <property type="project" value="InterPro"/>
</dbReference>
<keyword evidence="5 8" id="KW-0472">Membrane</keyword>
<organism evidence="10 11">
    <name type="scientific">Leuconostoc lactis</name>
    <dbReference type="NCBI Taxonomy" id="1246"/>
    <lineage>
        <taxon>Bacteria</taxon>
        <taxon>Bacillati</taxon>
        <taxon>Bacillota</taxon>
        <taxon>Bacilli</taxon>
        <taxon>Lactobacillales</taxon>
        <taxon>Lactobacillaceae</taxon>
        <taxon>Leuconostoc</taxon>
    </lineage>
</organism>
<evidence type="ECO:0000256" key="7">
    <source>
        <dbReference type="ARBA" id="ARBA00035652"/>
    </source>
</evidence>
<evidence type="ECO:0000259" key="9">
    <source>
        <dbReference type="PROSITE" id="PS50928"/>
    </source>
</evidence>
<dbReference type="SUPFAM" id="SSF53850">
    <property type="entry name" value="Periplasmic binding protein-like II"/>
    <property type="match status" value="1"/>
</dbReference>
<dbReference type="GO" id="GO:0031460">
    <property type="term" value="P:glycine betaine transport"/>
    <property type="evidence" value="ECO:0007669"/>
    <property type="project" value="TreeGrafter"/>
</dbReference>
<dbReference type="Pfam" id="PF04069">
    <property type="entry name" value="OpuAC"/>
    <property type="match status" value="1"/>
</dbReference>
<comment type="caution">
    <text evidence="10">The sequence shown here is derived from an EMBL/GenBank/DDBJ whole genome shotgun (WGS) entry which is preliminary data.</text>
</comment>
<feature type="transmembrane region" description="Helical" evidence="8">
    <location>
        <begin position="61"/>
        <end position="91"/>
    </location>
</feature>
<keyword evidence="2 8" id="KW-0813">Transport</keyword>
<protein>
    <submittedName>
        <fullName evidence="10">ABC transporter permease subunit</fullName>
    </submittedName>
</protein>
<dbReference type="EMBL" id="WSZI01000013">
    <property type="protein sequence ID" value="MWN20747.1"/>
    <property type="molecule type" value="Genomic_DNA"/>
</dbReference>
<dbReference type="PROSITE" id="PS50928">
    <property type="entry name" value="ABC_TM1"/>
    <property type="match status" value="1"/>
</dbReference>
<dbReference type="Gene3D" id="3.40.190.120">
    <property type="entry name" value="Osmoprotection protein (prox), domain 2"/>
    <property type="match status" value="1"/>
</dbReference>
<accession>A0A6L7A5B3</accession>
<reference evidence="10 11" key="1">
    <citation type="submission" date="2019-12" db="EMBL/GenBank/DDBJ databases">
        <title>Complete genome sequence of Leuconostoc lactis strain AVN1 provides insights into metabolic potential.</title>
        <authorList>
            <person name="Besrour N."/>
            <person name="Najjari A."/>
            <person name="Fhoula I."/>
            <person name="Jaballah S."/>
            <person name="Klibi N."/>
            <person name="Ouzari H.I."/>
        </authorList>
    </citation>
    <scope>NUCLEOTIDE SEQUENCE [LARGE SCALE GENOMIC DNA]</scope>
    <source>
        <strain evidence="10 11">AVN1</strain>
    </source>
</reference>
<feature type="transmembrane region" description="Helical" evidence="8">
    <location>
        <begin position="208"/>
        <end position="226"/>
    </location>
</feature>
<dbReference type="FunFam" id="1.10.3720.10:FF:000001">
    <property type="entry name" value="Glycine betaine ABC transporter, permease"/>
    <property type="match status" value="1"/>
</dbReference>
<evidence type="ECO:0000256" key="2">
    <source>
        <dbReference type="ARBA" id="ARBA00022448"/>
    </source>
</evidence>
<dbReference type="AlphaFoldDB" id="A0A6L7A5B3"/>
<dbReference type="PANTHER" id="PTHR30177">
    <property type="entry name" value="GLYCINE BETAINE/L-PROLINE TRANSPORT SYSTEM PERMEASE PROTEIN PROW"/>
    <property type="match status" value="1"/>
</dbReference>
<dbReference type="Gene3D" id="1.10.3720.10">
    <property type="entry name" value="MetI-like"/>
    <property type="match status" value="1"/>
</dbReference>
<evidence type="ECO:0000256" key="4">
    <source>
        <dbReference type="ARBA" id="ARBA00022989"/>
    </source>
</evidence>
<dbReference type="RefSeq" id="WP_029509052.1">
    <property type="nucleotide sequence ID" value="NZ_DAITWI010000001.1"/>
</dbReference>
<feature type="transmembrane region" description="Helical" evidence="8">
    <location>
        <begin position="142"/>
        <end position="170"/>
    </location>
</feature>
<dbReference type="Pfam" id="PF00528">
    <property type="entry name" value="BPD_transp_1"/>
    <property type="match status" value="1"/>
</dbReference>
<dbReference type="InterPro" id="IPR051204">
    <property type="entry name" value="ABC_transp_perm/SBD"/>
</dbReference>
<evidence type="ECO:0000256" key="8">
    <source>
        <dbReference type="RuleBase" id="RU363032"/>
    </source>
</evidence>
<comment type="similarity">
    <text evidence="7">In the N-terminal section; belongs to the binding-protein-dependent transport system permease family.</text>
</comment>
<dbReference type="CDD" id="cd13610">
    <property type="entry name" value="PBP2_ChoS"/>
    <property type="match status" value="1"/>
</dbReference>
<feature type="transmembrane region" description="Helical" evidence="8">
    <location>
        <begin position="176"/>
        <end position="199"/>
    </location>
</feature>
<dbReference type="CDD" id="cd06261">
    <property type="entry name" value="TM_PBP2"/>
    <property type="match status" value="1"/>
</dbReference>
<dbReference type="SUPFAM" id="SSF161098">
    <property type="entry name" value="MetI-like"/>
    <property type="match status" value="1"/>
</dbReference>
<dbReference type="InterPro" id="IPR058089">
    <property type="entry name" value="EgtUBC_SBD"/>
</dbReference>
<comment type="similarity">
    <text evidence="8">Belongs to the binding-protein-dependent transport system permease family.</text>
</comment>
<proteinExistence type="inferred from homology"/>
<evidence type="ECO:0000313" key="11">
    <source>
        <dbReference type="Proteomes" id="UP000478636"/>
    </source>
</evidence>
<dbReference type="InterPro" id="IPR035906">
    <property type="entry name" value="MetI-like_sf"/>
</dbReference>
<feature type="domain" description="ABC transmembrane type-1" evidence="9">
    <location>
        <begin position="16"/>
        <end position="199"/>
    </location>
</feature>
<keyword evidence="3 8" id="KW-0812">Transmembrane</keyword>
<comment type="similarity">
    <text evidence="6">In the C-terminal section; belongs to the OsmX family.</text>
</comment>
<evidence type="ECO:0000256" key="6">
    <source>
        <dbReference type="ARBA" id="ARBA00035642"/>
    </source>
</evidence>
<dbReference type="PANTHER" id="PTHR30177:SF4">
    <property type="entry name" value="OSMOPROTECTANT IMPORT PERMEASE PROTEIN OSMW"/>
    <property type="match status" value="1"/>
</dbReference>
<comment type="subcellular location">
    <subcellularLocation>
        <location evidence="8">Cell membrane</location>
        <topology evidence="8">Multi-pass membrane protein</topology>
    </subcellularLocation>
    <subcellularLocation>
        <location evidence="1">Membrane</location>
        <topology evidence="1">Multi-pass membrane protein</topology>
    </subcellularLocation>
</comment>